<name>A0A1S6GLC4_9MAXI</name>
<accession>A0A1S6GLC4</accession>
<protein>
    <submittedName>
        <fullName evidence="1">Uncharacterized protein</fullName>
    </submittedName>
</protein>
<sequence length="236" mass="25785">MASLEANTEVLLKKLTVAINQWKLNIKKGNDIISDVISRLYPTEKEGPALQLAPDFRDTAAQLTAILNQLQRVLADVEAVGLEYSGVLELTNLSTSSLNSSRRSSSHGSSFSLNSPSSLSSPFALNSSVGGLSQSFIDTSSTIHSGTLLEINKTMSDVDEVGVWVQTIVDCYRQQFSLAQSVVSNIFHLKSREEALYHQTVWLLQPALSSDCELYQVCCSEIVRPKEDSLVKKSSA</sequence>
<dbReference type="AlphaFoldDB" id="A0A1S6GLC4"/>
<evidence type="ECO:0000313" key="1">
    <source>
        <dbReference type="EMBL" id="AQS22640.1"/>
    </source>
</evidence>
<proteinExistence type="evidence at transcript level"/>
<organism evidence="1">
    <name type="scientific">Pseudodiaptomus poplesia</name>
    <dbReference type="NCBI Taxonomy" id="213370"/>
    <lineage>
        <taxon>Eukaryota</taxon>
        <taxon>Metazoa</taxon>
        <taxon>Ecdysozoa</taxon>
        <taxon>Arthropoda</taxon>
        <taxon>Crustacea</taxon>
        <taxon>Multicrustacea</taxon>
        <taxon>Hexanauplia</taxon>
        <taxon>Copepoda</taxon>
        <taxon>Calanoida</taxon>
        <taxon>Pseudodiaptomidae</taxon>
        <taxon>Pseudodiaptomus</taxon>
    </lineage>
</organism>
<dbReference type="EMBL" id="KY314206">
    <property type="protein sequence ID" value="AQS22640.1"/>
    <property type="molecule type" value="mRNA"/>
</dbReference>
<reference evidence="1" key="1">
    <citation type="journal article" date="2017" name="Aquat. Toxicol.">
        <title>Spliced leader-based analyses reveal the effects of polycyclic aromatic hydrocarbons on gene expression in the copepod Pseudodiaptomus poplesia.</title>
        <authorList>
            <person name="Zhuang Y."/>
            <person name="Yang F."/>
            <person name="Xu D."/>
            <person name="Chen H."/>
            <person name="Zhang H."/>
            <person name="Liu G."/>
        </authorList>
    </citation>
    <scope>NUCLEOTIDE SEQUENCE</scope>
</reference>